<evidence type="ECO:0000256" key="3">
    <source>
        <dbReference type="ARBA" id="ARBA00022801"/>
    </source>
</evidence>
<dbReference type="PANTHER" id="PTHR43248">
    <property type="entry name" value="2-SUCCINYL-6-HYDROXY-2,4-CYCLOHEXADIENE-1-CARBOXYLATE SYNTHASE"/>
    <property type="match status" value="1"/>
</dbReference>
<dbReference type="Gene3D" id="3.40.50.1820">
    <property type="entry name" value="alpha/beta hydrolase"/>
    <property type="match status" value="1"/>
</dbReference>
<dbReference type="EMBL" id="SNWQ01000004">
    <property type="protein sequence ID" value="TDO50812.1"/>
    <property type="molecule type" value="Genomic_DNA"/>
</dbReference>
<reference evidence="8 9" key="1">
    <citation type="submission" date="2019-03" db="EMBL/GenBank/DDBJ databases">
        <title>Genomic Encyclopedia of Type Strains, Phase III (KMG-III): the genomes of soil and plant-associated and newly described type strains.</title>
        <authorList>
            <person name="Whitman W."/>
        </authorList>
    </citation>
    <scope>NUCLEOTIDE SEQUENCE [LARGE SCALE GENOMIC DNA]</scope>
    <source>
        <strain evidence="8 9">VKM Ac-2527</strain>
    </source>
</reference>
<evidence type="ECO:0000259" key="6">
    <source>
        <dbReference type="Pfam" id="PF00561"/>
    </source>
</evidence>
<feature type="signal peptide" evidence="5">
    <location>
        <begin position="1"/>
        <end position="21"/>
    </location>
</feature>
<feature type="domain" description="Peptidase S33 tripeptidyl aminopeptidase-like C-terminal" evidence="7">
    <location>
        <begin position="413"/>
        <end position="514"/>
    </location>
</feature>
<protein>
    <submittedName>
        <fullName evidence="8">Alpha/beta hydrolase family protein</fullName>
    </submittedName>
</protein>
<comment type="caution">
    <text evidence="8">The sequence shown here is derived from an EMBL/GenBank/DDBJ whole genome shotgun (WGS) entry which is preliminary data.</text>
</comment>
<accession>A0A4R6KK01</accession>
<dbReference type="InterPro" id="IPR000073">
    <property type="entry name" value="AB_hydrolase_1"/>
</dbReference>
<keyword evidence="9" id="KW-1185">Reference proteome</keyword>
<organism evidence="8 9">
    <name type="scientific">Kribbella caucasensis</name>
    <dbReference type="NCBI Taxonomy" id="2512215"/>
    <lineage>
        <taxon>Bacteria</taxon>
        <taxon>Bacillati</taxon>
        <taxon>Actinomycetota</taxon>
        <taxon>Actinomycetes</taxon>
        <taxon>Propionibacteriales</taxon>
        <taxon>Kribbellaceae</taxon>
        <taxon>Kribbella</taxon>
    </lineage>
</organism>
<evidence type="ECO:0000256" key="2">
    <source>
        <dbReference type="ARBA" id="ARBA00022729"/>
    </source>
</evidence>
<dbReference type="SUPFAM" id="SSF53474">
    <property type="entry name" value="alpha/beta-Hydrolases"/>
    <property type="match status" value="1"/>
</dbReference>
<feature type="domain" description="AB hydrolase-1" evidence="6">
    <location>
        <begin position="109"/>
        <end position="291"/>
    </location>
</feature>
<dbReference type="InterPro" id="IPR013595">
    <property type="entry name" value="Pept_S33_TAP-like_C"/>
</dbReference>
<gene>
    <name evidence="8" type="ORF">EV643_104312</name>
</gene>
<evidence type="ECO:0000256" key="5">
    <source>
        <dbReference type="SAM" id="SignalP"/>
    </source>
</evidence>
<comment type="similarity">
    <text evidence="1">Belongs to the peptidase S33 family.</text>
</comment>
<evidence type="ECO:0000313" key="9">
    <source>
        <dbReference type="Proteomes" id="UP000295388"/>
    </source>
</evidence>
<dbReference type="Pfam" id="PF00561">
    <property type="entry name" value="Abhydrolase_1"/>
    <property type="match status" value="1"/>
</dbReference>
<keyword evidence="3 8" id="KW-0378">Hydrolase</keyword>
<evidence type="ECO:0000256" key="4">
    <source>
        <dbReference type="SAM" id="MobiDB-lite"/>
    </source>
</evidence>
<feature type="region of interest" description="Disordered" evidence="4">
    <location>
        <begin position="28"/>
        <end position="50"/>
    </location>
</feature>
<keyword evidence="2 5" id="KW-0732">Signal</keyword>
<dbReference type="PROSITE" id="PS51257">
    <property type="entry name" value="PROKAR_LIPOPROTEIN"/>
    <property type="match status" value="1"/>
</dbReference>
<dbReference type="AlphaFoldDB" id="A0A4R6KK01"/>
<evidence type="ECO:0000313" key="8">
    <source>
        <dbReference type="EMBL" id="TDO50812.1"/>
    </source>
</evidence>
<dbReference type="InterPro" id="IPR029058">
    <property type="entry name" value="AB_hydrolase_fold"/>
</dbReference>
<proteinExistence type="inferred from homology"/>
<evidence type="ECO:0000256" key="1">
    <source>
        <dbReference type="ARBA" id="ARBA00010088"/>
    </source>
</evidence>
<dbReference type="InterPro" id="IPR051601">
    <property type="entry name" value="Serine_prot/Carboxylest_S33"/>
</dbReference>
<feature type="chain" id="PRO_5038403631" evidence="5">
    <location>
        <begin position="22"/>
        <end position="514"/>
    </location>
</feature>
<dbReference type="Pfam" id="PF08386">
    <property type="entry name" value="Abhydrolase_4"/>
    <property type="match status" value="1"/>
</dbReference>
<evidence type="ECO:0000259" key="7">
    <source>
        <dbReference type="Pfam" id="PF08386"/>
    </source>
</evidence>
<dbReference type="Proteomes" id="UP000295388">
    <property type="component" value="Unassembled WGS sequence"/>
</dbReference>
<dbReference type="PANTHER" id="PTHR43248:SF29">
    <property type="entry name" value="TRIPEPTIDYL AMINOPEPTIDASE"/>
    <property type="match status" value="1"/>
</dbReference>
<sequence length="514" mass="54416">MTRRTSSLVAALSALAVVASGCGVASRAQDADSGGVVQPGTNPTRGPAGPVPAGLEKFYQQQPDWQRCGQGSQCATITVPLDYSKPDGETIELRARKVPARDRTGKIGTLFVNPGGPGASGQQYAAAAALVFGGSLLRKFDIVGWDPRGVGESTPVRCLDTEQLDKFVAADGSPDNEAEITALDNETKTLANGCEQRSGKLLPHVSTKDAARDIDVLRGIVGDSELYYFGASYGTYLGATYAELFPKNVGRLVLDGAVDPSKTTQENNIAQAKGFDTALEAFAEDCAQRSCQLGGTKQEVLAKVDKVLTETDATPLPGNGDREVTQAIAVLGVIFPLYVKEYWPRLEEAVIDALSGNGARLLALADEYTDRIPSGYESNSNEVIYAVNCVDRPDITSVAQAKAEEPKYKAASPRFGAYLLWGSLACANWPAKAKDTPHPIKASGAKPIVVIGTTRDPATPYDWAVGLANQLDSGILISRDGDGHTGYHQGNECVDDAVESFLLRGTTPEDGLKC</sequence>
<name>A0A4R6KK01_9ACTN</name>
<dbReference type="GO" id="GO:0016787">
    <property type="term" value="F:hydrolase activity"/>
    <property type="evidence" value="ECO:0007669"/>
    <property type="project" value="UniProtKB-KW"/>
</dbReference>